<comment type="caution">
    <text evidence="1">The sequence shown here is derived from an EMBL/GenBank/DDBJ whole genome shotgun (WGS) entry which is preliminary data.</text>
</comment>
<accession>A0A8X7C6S7</accession>
<reference evidence="1" key="1">
    <citation type="submission" date="2020-08" db="EMBL/GenBank/DDBJ databases">
        <title>Multicomponent nature underlies the extraordinary mechanical properties of spider dragline silk.</title>
        <authorList>
            <person name="Kono N."/>
            <person name="Nakamura H."/>
            <person name="Mori M."/>
            <person name="Yoshida Y."/>
            <person name="Ohtoshi R."/>
            <person name="Malay A.D."/>
            <person name="Moran D.A.P."/>
            <person name="Tomita M."/>
            <person name="Numata K."/>
            <person name="Arakawa K."/>
        </authorList>
    </citation>
    <scope>NUCLEOTIDE SEQUENCE</scope>
</reference>
<protein>
    <submittedName>
        <fullName evidence="1">IRF tryptophan pentad repeat domain-containing protein</fullName>
    </submittedName>
</protein>
<evidence type="ECO:0000313" key="1">
    <source>
        <dbReference type="EMBL" id="GFY55607.1"/>
    </source>
</evidence>
<keyword evidence="2" id="KW-1185">Reference proteome</keyword>
<evidence type="ECO:0000313" key="2">
    <source>
        <dbReference type="Proteomes" id="UP000886998"/>
    </source>
</evidence>
<dbReference type="Proteomes" id="UP000886998">
    <property type="component" value="Unassembled WGS sequence"/>
</dbReference>
<proteinExistence type="predicted"/>
<dbReference type="AlphaFoldDB" id="A0A8X7C6S7"/>
<name>A0A8X7C6S7_9ARAC</name>
<dbReference type="OrthoDB" id="6448432at2759"/>
<organism evidence="1 2">
    <name type="scientific">Trichonephila inaurata madagascariensis</name>
    <dbReference type="NCBI Taxonomy" id="2747483"/>
    <lineage>
        <taxon>Eukaryota</taxon>
        <taxon>Metazoa</taxon>
        <taxon>Ecdysozoa</taxon>
        <taxon>Arthropoda</taxon>
        <taxon>Chelicerata</taxon>
        <taxon>Arachnida</taxon>
        <taxon>Araneae</taxon>
        <taxon>Araneomorphae</taxon>
        <taxon>Entelegynae</taxon>
        <taxon>Araneoidea</taxon>
        <taxon>Nephilidae</taxon>
        <taxon>Trichonephila</taxon>
        <taxon>Trichonephila inaurata</taxon>
    </lineage>
</organism>
<dbReference type="EMBL" id="BMAV01010491">
    <property type="protein sequence ID" value="GFY55607.1"/>
    <property type="molecule type" value="Genomic_DNA"/>
</dbReference>
<gene>
    <name evidence="1" type="primary">AVEN_193257_2</name>
    <name evidence="1" type="ORF">TNIN_473481</name>
</gene>
<sequence length="305" mass="34590">MGNKYPNILFWVNKAEGIFCLRCICKYQKIWSEDASRIFEDYFKLKSRKSESKRQTFLLALKASPSIETLKNFSTKETKYYKFLNKTGNLHDLGMISFVETSCFTIADMNASCAEVKNELITIAAESSRFENAETTNVENINSGADENELTEDKILKDLCEILGDDADPILNIGNEDFSVPDIDMDISEYLDDASLSIFSGCYDVNNSNSNSCPGFSDSSEDQNYPADYDPIKDLLQSFEKNRTLNQLKNIEEIPSLSSESSQYEVKGVYSIDSNDLVKLFEKDEISSDHTNHNDYMMILKTSKP</sequence>